<dbReference type="EC" id="2.1.1.197" evidence="3"/>
<comment type="catalytic activity">
    <reaction evidence="1">
        <text>malonyl-[ACP] + S-adenosyl-L-methionine = malonyl-[ACP] methyl ester + S-adenosyl-L-homocysteine</text>
        <dbReference type="Rhea" id="RHEA:17105"/>
        <dbReference type="Rhea" id="RHEA-COMP:9623"/>
        <dbReference type="Rhea" id="RHEA-COMP:9954"/>
        <dbReference type="ChEBI" id="CHEBI:57856"/>
        <dbReference type="ChEBI" id="CHEBI:59789"/>
        <dbReference type="ChEBI" id="CHEBI:78449"/>
        <dbReference type="ChEBI" id="CHEBI:78845"/>
        <dbReference type="EC" id="2.1.1.197"/>
    </reaction>
</comment>
<organism evidence="9">
    <name type="scientific">hydrothermal vent metagenome</name>
    <dbReference type="NCBI Taxonomy" id="652676"/>
    <lineage>
        <taxon>unclassified sequences</taxon>
        <taxon>metagenomes</taxon>
        <taxon>ecological metagenomes</taxon>
    </lineage>
</organism>
<dbReference type="EMBL" id="UOFV01000477">
    <property type="protein sequence ID" value="VAX04544.1"/>
    <property type="molecule type" value="Genomic_DNA"/>
</dbReference>
<dbReference type="SUPFAM" id="SSF53335">
    <property type="entry name" value="S-adenosyl-L-methionine-dependent methyltransferases"/>
    <property type="match status" value="1"/>
</dbReference>
<dbReference type="InterPro" id="IPR029063">
    <property type="entry name" value="SAM-dependent_MTases_sf"/>
</dbReference>
<dbReference type="Pfam" id="PF08241">
    <property type="entry name" value="Methyltransf_11"/>
    <property type="match status" value="1"/>
</dbReference>
<dbReference type="InterPro" id="IPR050602">
    <property type="entry name" value="Malonyl-ACP_OMT"/>
</dbReference>
<dbReference type="InterPro" id="IPR013216">
    <property type="entry name" value="Methyltransf_11"/>
</dbReference>
<dbReference type="GO" id="GO:0008757">
    <property type="term" value="F:S-adenosylmethionine-dependent methyltransferase activity"/>
    <property type="evidence" value="ECO:0007669"/>
    <property type="project" value="InterPro"/>
</dbReference>
<dbReference type="UniPathway" id="UPA00078"/>
<feature type="domain" description="Methyltransferase type 11" evidence="8">
    <location>
        <begin position="59"/>
        <end position="163"/>
    </location>
</feature>
<dbReference type="InterPro" id="IPR011814">
    <property type="entry name" value="BioC"/>
</dbReference>
<evidence type="ECO:0000256" key="4">
    <source>
        <dbReference type="ARBA" id="ARBA00022603"/>
    </source>
</evidence>
<evidence type="ECO:0000259" key="8">
    <source>
        <dbReference type="Pfam" id="PF08241"/>
    </source>
</evidence>
<dbReference type="GO" id="GO:0102130">
    <property type="term" value="F:malonyl-CoA methyltransferase activity"/>
    <property type="evidence" value="ECO:0007669"/>
    <property type="project" value="UniProtKB-EC"/>
</dbReference>
<dbReference type="CDD" id="cd02440">
    <property type="entry name" value="AdoMet_MTases"/>
    <property type="match status" value="1"/>
</dbReference>
<evidence type="ECO:0000256" key="2">
    <source>
        <dbReference type="ARBA" id="ARBA00004746"/>
    </source>
</evidence>
<dbReference type="PANTHER" id="PTHR13090">
    <property type="entry name" value="ARGININE-HYDROXYLASE NDUFAF5, MITOCHONDRIAL"/>
    <property type="match status" value="1"/>
</dbReference>
<accession>A0A3B1AXJ6</accession>
<dbReference type="AlphaFoldDB" id="A0A3B1AXJ6"/>
<reference evidence="9" key="1">
    <citation type="submission" date="2018-06" db="EMBL/GenBank/DDBJ databases">
        <authorList>
            <person name="Zhirakovskaya E."/>
        </authorList>
    </citation>
    <scope>NUCLEOTIDE SEQUENCE</scope>
</reference>
<evidence type="ECO:0000256" key="1">
    <source>
        <dbReference type="ARBA" id="ARBA00000852"/>
    </source>
</evidence>
<keyword evidence="6" id="KW-0949">S-adenosyl-L-methionine</keyword>
<dbReference type="PANTHER" id="PTHR13090:SF1">
    <property type="entry name" value="ARGININE-HYDROXYLASE NDUFAF5, MITOCHONDRIAL"/>
    <property type="match status" value="1"/>
</dbReference>
<dbReference type="Gene3D" id="3.40.50.150">
    <property type="entry name" value="Vaccinia Virus protein VP39"/>
    <property type="match status" value="1"/>
</dbReference>
<evidence type="ECO:0000256" key="7">
    <source>
        <dbReference type="ARBA" id="ARBA00022756"/>
    </source>
</evidence>
<comment type="pathway">
    <text evidence="2">Cofactor biosynthesis; biotin biosynthesis.</text>
</comment>
<dbReference type="NCBIfam" id="TIGR02072">
    <property type="entry name" value="BioC"/>
    <property type="match status" value="1"/>
</dbReference>
<dbReference type="GO" id="GO:0010340">
    <property type="term" value="F:carboxyl-O-methyltransferase activity"/>
    <property type="evidence" value="ECO:0007669"/>
    <property type="project" value="InterPro"/>
</dbReference>
<keyword evidence="4 9" id="KW-0489">Methyltransferase</keyword>
<evidence type="ECO:0000256" key="5">
    <source>
        <dbReference type="ARBA" id="ARBA00022679"/>
    </source>
</evidence>
<name>A0A3B1AXJ6_9ZZZZ</name>
<keyword evidence="7" id="KW-0093">Biotin biosynthesis</keyword>
<dbReference type="HAMAP" id="MF_00835">
    <property type="entry name" value="BioC"/>
    <property type="match status" value="1"/>
</dbReference>
<evidence type="ECO:0000256" key="3">
    <source>
        <dbReference type="ARBA" id="ARBA00012327"/>
    </source>
</evidence>
<protein>
    <recommendedName>
        <fullName evidence="3">malonyl-[acyl-carrier protein] O-methyltransferase</fullName>
        <ecNumber evidence="3">2.1.1.197</ecNumber>
    </recommendedName>
</protein>
<dbReference type="GO" id="GO:0009102">
    <property type="term" value="P:biotin biosynthetic process"/>
    <property type="evidence" value="ECO:0007669"/>
    <property type="project" value="UniProtKB-UniPathway"/>
</dbReference>
<keyword evidence="5 9" id="KW-0808">Transferase</keyword>
<sequence length="307" mass="34724">MITNTPSQNPLHKLEKSRVRQSFDAAAEHYDDVAVLQREIGERILERLELVRLKPGSILDVGAGTGVCSQALGRRYKKSHIISLDLAPRMLKYARQRNGWLHKQFNKWTTKNSYICADAERLPIADHSIELIFSNATLQWCDDLEHTFAEFRRVLKPGGLLMFSTFGPDTLKELRQSWQVADAGSGEAVHVHDFVDMHDIGDAMLRANLADPVMDVENFTLTYPDVYQLMRELKTLGAHNMASERRHTLTGKTRLKNMAAAYEKLRHHGSLPVTYEVVYGHAWAPLAGKNEVAVSMPVNPMNPGVRR</sequence>
<gene>
    <name evidence="9" type="ORF">MNBD_GAMMA19-2358</name>
</gene>
<evidence type="ECO:0000256" key="6">
    <source>
        <dbReference type="ARBA" id="ARBA00022691"/>
    </source>
</evidence>
<evidence type="ECO:0000313" key="9">
    <source>
        <dbReference type="EMBL" id="VAX04544.1"/>
    </source>
</evidence>
<dbReference type="GO" id="GO:0032259">
    <property type="term" value="P:methylation"/>
    <property type="evidence" value="ECO:0007669"/>
    <property type="project" value="UniProtKB-KW"/>
</dbReference>
<proteinExistence type="inferred from homology"/>